<evidence type="ECO:0000313" key="2">
    <source>
        <dbReference type="EMBL" id="KIK30118.1"/>
    </source>
</evidence>
<gene>
    <name evidence="2" type="ORF">PISMIDRAFT_671172</name>
</gene>
<dbReference type="AlphaFoldDB" id="A0A0D0ADI1"/>
<sequence length="77" mass="9040">MRVRVPHLVDNRNWSPQQHKTGRLRALEMIASKETNDVRAKNEHEACYSKYHPRNTASIQQLTSRKWRAKRGGTSKK</sequence>
<dbReference type="Proteomes" id="UP000054018">
    <property type="component" value="Unassembled WGS sequence"/>
</dbReference>
<dbReference type="HOGENOM" id="CLU_2639015_0_0_1"/>
<keyword evidence="3" id="KW-1185">Reference proteome</keyword>
<reference evidence="3" key="2">
    <citation type="submission" date="2015-01" db="EMBL/GenBank/DDBJ databases">
        <title>Evolutionary Origins and Diversification of the Mycorrhizal Mutualists.</title>
        <authorList>
            <consortium name="DOE Joint Genome Institute"/>
            <consortium name="Mycorrhizal Genomics Consortium"/>
            <person name="Kohler A."/>
            <person name="Kuo A."/>
            <person name="Nagy L.G."/>
            <person name="Floudas D."/>
            <person name="Copeland A."/>
            <person name="Barry K.W."/>
            <person name="Cichocki N."/>
            <person name="Veneault-Fourrey C."/>
            <person name="LaButti K."/>
            <person name="Lindquist E.A."/>
            <person name="Lipzen A."/>
            <person name="Lundell T."/>
            <person name="Morin E."/>
            <person name="Murat C."/>
            <person name="Riley R."/>
            <person name="Ohm R."/>
            <person name="Sun H."/>
            <person name="Tunlid A."/>
            <person name="Henrissat B."/>
            <person name="Grigoriev I.V."/>
            <person name="Hibbett D.S."/>
            <person name="Martin F."/>
        </authorList>
    </citation>
    <scope>NUCLEOTIDE SEQUENCE [LARGE SCALE GENOMIC DNA]</scope>
    <source>
        <strain evidence="3">441</strain>
    </source>
</reference>
<feature type="region of interest" description="Disordered" evidence="1">
    <location>
        <begin position="1"/>
        <end position="21"/>
    </location>
</feature>
<organism evidence="2 3">
    <name type="scientific">Pisolithus microcarpus 441</name>
    <dbReference type="NCBI Taxonomy" id="765257"/>
    <lineage>
        <taxon>Eukaryota</taxon>
        <taxon>Fungi</taxon>
        <taxon>Dikarya</taxon>
        <taxon>Basidiomycota</taxon>
        <taxon>Agaricomycotina</taxon>
        <taxon>Agaricomycetes</taxon>
        <taxon>Agaricomycetidae</taxon>
        <taxon>Boletales</taxon>
        <taxon>Sclerodermatineae</taxon>
        <taxon>Pisolithaceae</taxon>
        <taxon>Pisolithus</taxon>
    </lineage>
</organism>
<evidence type="ECO:0000256" key="1">
    <source>
        <dbReference type="SAM" id="MobiDB-lite"/>
    </source>
</evidence>
<dbReference type="EMBL" id="KN833687">
    <property type="protein sequence ID" value="KIK30118.1"/>
    <property type="molecule type" value="Genomic_DNA"/>
</dbReference>
<name>A0A0D0ADI1_9AGAM</name>
<accession>A0A0D0ADI1</accession>
<proteinExistence type="predicted"/>
<evidence type="ECO:0000313" key="3">
    <source>
        <dbReference type="Proteomes" id="UP000054018"/>
    </source>
</evidence>
<protein>
    <submittedName>
        <fullName evidence="2">Unplaced genomic scaffold scaffold_3, whole genome shotgun sequence</fullName>
    </submittedName>
</protein>
<reference evidence="2 3" key="1">
    <citation type="submission" date="2014-04" db="EMBL/GenBank/DDBJ databases">
        <authorList>
            <consortium name="DOE Joint Genome Institute"/>
            <person name="Kuo A."/>
            <person name="Kohler A."/>
            <person name="Costa M.D."/>
            <person name="Nagy L.G."/>
            <person name="Floudas D."/>
            <person name="Copeland A."/>
            <person name="Barry K.W."/>
            <person name="Cichocki N."/>
            <person name="Veneault-Fourrey C."/>
            <person name="LaButti K."/>
            <person name="Lindquist E.A."/>
            <person name="Lipzen A."/>
            <person name="Lundell T."/>
            <person name="Morin E."/>
            <person name="Murat C."/>
            <person name="Sun H."/>
            <person name="Tunlid A."/>
            <person name="Henrissat B."/>
            <person name="Grigoriev I.V."/>
            <person name="Hibbett D.S."/>
            <person name="Martin F."/>
            <person name="Nordberg H.P."/>
            <person name="Cantor M.N."/>
            <person name="Hua S.X."/>
        </authorList>
    </citation>
    <scope>NUCLEOTIDE SEQUENCE [LARGE SCALE GENOMIC DNA]</scope>
    <source>
        <strain evidence="2 3">441</strain>
    </source>
</reference>